<feature type="compositionally biased region" description="Basic and acidic residues" evidence="10">
    <location>
        <begin position="541"/>
        <end position="557"/>
    </location>
</feature>
<evidence type="ECO:0000256" key="7">
    <source>
        <dbReference type="ARBA" id="ARBA00022989"/>
    </source>
</evidence>
<feature type="compositionally biased region" description="Basic and acidic residues" evidence="10">
    <location>
        <begin position="412"/>
        <end position="423"/>
    </location>
</feature>
<dbReference type="NCBIfam" id="TIGR02228">
    <property type="entry name" value="sigpep_I_arch"/>
    <property type="match status" value="1"/>
</dbReference>
<keyword evidence="9" id="KW-0539">Nucleus</keyword>
<comment type="catalytic activity">
    <reaction evidence="1">
        <text>Cleavage of hydrophobic, N-terminal signal or leader sequences from secreted and periplasmic proteins.</text>
        <dbReference type="EC" id="3.4.21.89"/>
    </reaction>
</comment>
<dbReference type="PANTHER" id="PTHR47292:SF1">
    <property type="entry name" value="TRANSCRIPTION ELONGATION FACTOR (TFIIS) FAMILY PROTEIN"/>
    <property type="match status" value="1"/>
</dbReference>
<evidence type="ECO:0000256" key="9">
    <source>
        <dbReference type="PROSITE-ProRule" id="PRU00649"/>
    </source>
</evidence>
<feature type="region of interest" description="Disordered" evidence="10">
    <location>
        <begin position="707"/>
        <end position="727"/>
    </location>
</feature>
<keyword evidence="5" id="KW-0645">Protease</keyword>
<evidence type="ECO:0000256" key="10">
    <source>
        <dbReference type="SAM" id="MobiDB-lite"/>
    </source>
</evidence>
<feature type="region of interest" description="Disordered" evidence="10">
    <location>
        <begin position="974"/>
        <end position="999"/>
    </location>
</feature>
<comment type="subcellular location">
    <subcellularLocation>
        <location evidence="2">Membrane</location>
    </subcellularLocation>
    <subcellularLocation>
        <location evidence="9">Nucleus</location>
    </subcellularLocation>
</comment>
<dbReference type="InterPro" id="IPR015927">
    <property type="entry name" value="Peptidase_S24_S26A/B/C"/>
</dbReference>
<evidence type="ECO:0000313" key="13">
    <source>
        <dbReference type="Proteomes" id="UP000797356"/>
    </source>
</evidence>
<keyword evidence="7" id="KW-1133">Transmembrane helix</keyword>
<feature type="compositionally biased region" description="Polar residues" evidence="10">
    <location>
        <begin position="976"/>
        <end position="987"/>
    </location>
</feature>
<dbReference type="EC" id="3.4.21.89" evidence="4"/>
<organism evidence="12 13">
    <name type="scientific">Cocos nucifera</name>
    <name type="common">Coconut palm</name>
    <dbReference type="NCBI Taxonomy" id="13894"/>
    <lineage>
        <taxon>Eukaryota</taxon>
        <taxon>Viridiplantae</taxon>
        <taxon>Streptophyta</taxon>
        <taxon>Embryophyta</taxon>
        <taxon>Tracheophyta</taxon>
        <taxon>Spermatophyta</taxon>
        <taxon>Magnoliopsida</taxon>
        <taxon>Liliopsida</taxon>
        <taxon>Arecaceae</taxon>
        <taxon>Arecoideae</taxon>
        <taxon>Cocoseae</taxon>
        <taxon>Attaleinae</taxon>
        <taxon>Cocos</taxon>
    </lineage>
</organism>
<evidence type="ECO:0000256" key="1">
    <source>
        <dbReference type="ARBA" id="ARBA00000677"/>
    </source>
</evidence>
<feature type="region of interest" description="Disordered" evidence="10">
    <location>
        <begin position="411"/>
        <end position="433"/>
    </location>
</feature>
<feature type="compositionally biased region" description="Polar residues" evidence="10">
    <location>
        <begin position="714"/>
        <end position="724"/>
    </location>
</feature>
<evidence type="ECO:0000259" key="11">
    <source>
        <dbReference type="PROSITE" id="PS51319"/>
    </source>
</evidence>
<name>A0A8K0IIS5_COCNU</name>
<keyword evidence="13" id="KW-1185">Reference proteome</keyword>
<dbReference type="EMBL" id="CM017879">
    <property type="protein sequence ID" value="KAG1359422.1"/>
    <property type="molecule type" value="Genomic_DNA"/>
</dbReference>
<feature type="compositionally biased region" description="Basic and acidic residues" evidence="10">
    <location>
        <begin position="587"/>
        <end position="596"/>
    </location>
</feature>
<feature type="compositionally biased region" description="Basic and acidic residues" evidence="10">
    <location>
        <begin position="519"/>
        <end position="528"/>
    </location>
</feature>
<dbReference type="Pfam" id="PF00717">
    <property type="entry name" value="Peptidase_S24"/>
    <property type="match status" value="1"/>
</dbReference>
<feature type="region of interest" description="Disordered" evidence="10">
    <location>
        <begin position="500"/>
        <end position="596"/>
    </location>
</feature>
<evidence type="ECO:0000313" key="12">
    <source>
        <dbReference type="EMBL" id="KAG1359422.1"/>
    </source>
</evidence>
<dbReference type="AlphaFoldDB" id="A0A8K0IIS5"/>
<comment type="caution">
    <text evidence="12">The sequence shown here is derived from an EMBL/GenBank/DDBJ whole genome shotgun (WGS) entry which is preliminary data.</text>
</comment>
<comment type="similarity">
    <text evidence="3">Belongs to the peptidase S26B family.</text>
</comment>
<feature type="compositionally biased region" description="Polar residues" evidence="10">
    <location>
        <begin position="502"/>
        <end position="512"/>
    </location>
</feature>
<feature type="compositionally biased region" description="Low complexity" evidence="10">
    <location>
        <begin position="762"/>
        <end position="771"/>
    </location>
</feature>
<gene>
    <name evidence="12" type="ORF">COCNU_08G008680</name>
</gene>
<dbReference type="PANTHER" id="PTHR47292">
    <property type="entry name" value="TRANSCRIPTION ELONGATION FACTOR (TFIIS) FAMILY PROTEIN-RELATED"/>
    <property type="match status" value="1"/>
</dbReference>
<keyword evidence="8" id="KW-0472">Membrane</keyword>
<feature type="region of interest" description="Disordered" evidence="10">
    <location>
        <begin position="748"/>
        <end position="810"/>
    </location>
</feature>
<feature type="region of interest" description="Disordered" evidence="10">
    <location>
        <begin position="657"/>
        <end position="686"/>
    </location>
</feature>
<dbReference type="PRINTS" id="PR00728">
    <property type="entry name" value="SIGNALPTASE"/>
</dbReference>
<accession>A0A8K0IIS5</accession>
<dbReference type="InterPro" id="IPR036286">
    <property type="entry name" value="LexA/Signal_pep-like_sf"/>
</dbReference>
<protein>
    <recommendedName>
        <fullName evidence="4">signal peptidase I</fullName>
        <ecNumber evidence="4">3.4.21.89</ecNumber>
    </recommendedName>
</protein>
<reference evidence="12" key="2">
    <citation type="submission" date="2019-07" db="EMBL/GenBank/DDBJ databases">
        <authorList>
            <person name="Yang Y."/>
            <person name="Bocs S."/>
            <person name="Baudouin L."/>
        </authorList>
    </citation>
    <scope>NUCLEOTIDE SEQUENCE</scope>
    <source>
        <tissue evidence="12">Spear leaf of Hainan Tall coconut</tissue>
    </source>
</reference>
<sequence>MKDGLSNLARVEELISMLQKLKDHITSNAGDAARQWSTVTGTLMATGNKECLDHFVQLNGLCFLNQWLQETQRCSNDASDSAVEELIMKLVALLDKLPINSEKSNASGVRITVEQLLDHNNLRIKERAKILCDKWKNAETTEGSCSNHEKGEKCQIEQPKPSDNAETFEEGISSICPVLDISACKGGADEGSCKVESVGNESHHSNVTRCSDILQKPDSISREKTCFPNQILPASSSASADANAALGDVNSSGSSLISNSCQENLSATEESSVCPAAGLASSGTCSSQFVKEGDDQPIVSVYKDASAREGVKEMEVTIMESKLTESTQQEICNVPPSSGFSASASQVIDATEPTLVCNLDSNKNEAHPSEILEPAPNTLGADCRMPKCLDKPVAHVTKVFRDLSGKSCMIGKLDDSKNSQQREDDVESDSGIKDLGSEVDLKASKGMVIPCDSLKVKETKSTHMTIQKSDLGLEYEEIDALEVARRVAIEVEREVADYREPFSSSPEVNSGETMGAHSPDIEEGRQDESVIGEVNGNQSPAHEKDHSDNASSPKEDGSGITENTSTEPEKPEQDLQSSKLSFSAQEPDGKPDGDRCIFDLNANISAEESDCLTKPIPGVPVNVSAPVAVVAAPRGAPGLPVTPLQFGGELGWKGSAATSAFRPASPRRTPDGEKTHSSPKQKPNFLGIDLNVAESEDDVVTGMLPAKKLPASSGLPSGDSSIEVSSRRAERPILDLNRLGDEDASTNLSSYWKIPPQTGDQSLSSASSSSSRQPSMRDFDLNDNPSFHDGGGLPNFDKPSSEAPGTYGGSKLDERVVTIMGAKVAVEMKDHANQVQHAFLGAGLNMESRVAARPVLPYGHMPPPAYGYNGLGTGRTMPFPAAYYGRESIPYMADPRGVPLTHVMDSAVLNGAPSARLPFLANETNASVSSNAYGAFRPSLDLNSGMVSMEGGSREVGSFKQFFWQRQNGLMEEQTRTMTQPSSSGTTLKRKEPDSGWEPSHAYGTIGTLALIIWKVLMCVTGSESPVVVVLSGSMEPGFQRGDILFLQMSKDPIRAGEIVVFHVDVHEQQDTGEVNILTKGDNNFIDDRPLYAQGQLWLQQHHIMGRAVGLFPYVGWVTIIMTEKPILKYLLIGALGLLFITSKD</sequence>
<dbReference type="GO" id="GO:0016020">
    <property type="term" value="C:membrane"/>
    <property type="evidence" value="ECO:0007669"/>
    <property type="project" value="UniProtKB-SubCell"/>
</dbReference>
<dbReference type="SUPFAM" id="SSF51306">
    <property type="entry name" value="LexA/Signal peptidase"/>
    <property type="match status" value="1"/>
</dbReference>
<evidence type="ECO:0000256" key="8">
    <source>
        <dbReference type="ARBA" id="ARBA00023136"/>
    </source>
</evidence>
<keyword evidence="5" id="KW-0378">Hydrolase</keyword>
<dbReference type="PROSITE" id="PS51319">
    <property type="entry name" value="TFIIS_N"/>
    <property type="match status" value="1"/>
</dbReference>
<dbReference type="OrthoDB" id="1595674at2759"/>
<evidence type="ECO:0000256" key="6">
    <source>
        <dbReference type="ARBA" id="ARBA00022692"/>
    </source>
</evidence>
<keyword evidence="6" id="KW-0812">Transmembrane</keyword>
<dbReference type="InterPro" id="IPR035441">
    <property type="entry name" value="TFIIS/LEDGF_dom_sf"/>
</dbReference>
<dbReference type="GO" id="GO:0006465">
    <property type="term" value="P:signal peptide processing"/>
    <property type="evidence" value="ECO:0007669"/>
    <property type="project" value="InterPro"/>
</dbReference>
<dbReference type="Gene3D" id="1.20.930.10">
    <property type="entry name" value="Conserved domain common to transcription factors TFIIS, elongin A, CRSP70"/>
    <property type="match status" value="1"/>
</dbReference>
<feature type="compositionally biased region" description="Polar residues" evidence="10">
    <location>
        <begin position="574"/>
        <end position="584"/>
    </location>
</feature>
<dbReference type="SUPFAM" id="SSF47676">
    <property type="entry name" value="Conserved domain common to transcription factors TFIIS, elongin A, CRSP70"/>
    <property type="match status" value="1"/>
</dbReference>
<dbReference type="GO" id="GO:0005634">
    <property type="term" value="C:nucleus"/>
    <property type="evidence" value="ECO:0007669"/>
    <property type="project" value="UniProtKB-SubCell"/>
</dbReference>
<dbReference type="GO" id="GO:0009003">
    <property type="term" value="F:signal peptidase activity"/>
    <property type="evidence" value="ECO:0007669"/>
    <property type="project" value="UniProtKB-EC"/>
</dbReference>
<reference evidence="12" key="1">
    <citation type="journal article" date="2017" name="Gigascience">
        <title>The genome draft of coconut (Cocos nucifera).</title>
        <authorList>
            <person name="Xiao Y."/>
            <person name="Xu P."/>
            <person name="Fan H."/>
            <person name="Baudouin L."/>
            <person name="Xia W."/>
            <person name="Bocs S."/>
            <person name="Xu J."/>
            <person name="Li Q."/>
            <person name="Guo A."/>
            <person name="Zhou L."/>
            <person name="Li J."/>
            <person name="Wu Y."/>
            <person name="Ma Z."/>
            <person name="Armero A."/>
            <person name="Issali A.E."/>
            <person name="Liu N."/>
            <person name="Peng M."/>
            <person name="Yang Y."/>
        </authorList>
    </citation>
    <scope>NUCLEOTIDE SEQUENCE</scope>
    <source>
        <tissue evidence="12">Spear leaf of Hainan Tall coconut</tissue>
    </source>
</reference>
<dbReference type="CDD" id="cd06462">
    <property type="entry name" value="Peptidase_S24_S26"/>
    <property type="match status" value="1"/>
</dbReference>
<evidence type="ECO:0000256" key="2">
    <source>
        <dbReference type="ARBA" id="ARBA00004370"/>
    </source>
</evidence>
<dbReference type="InterPro" id="IPR001733">
    <property type="entry name" value="Peptidase_S26B"/>
</dbReference>
<evidence type="ECO:0000256" key="4">
    <source>
        <dbReference type="ARBA" id="ARBA00013208"/>
    </source>
</evidence>
<dbReference type="Proteomes" id="UP000797356">
    <property type="component" value="Chromosome 8"/>
</dbReference>
<feature type="domain" description="TFIIS N-terminal" evidence="11">
    <location>
        <begin position="62"/>
        <end position="142"/>
    </location>
</feature>
<dbReference type="Pfam" id="PF08711">
    <property type="entry name" value="Med26"/>
    <property type="match status" value="1"/>
</dbReference>
<proteinExistence type="inferred from homology"/>
<evidence type="ECO:0000256" key="5">
    <source>
        <dbReference type="ARBA" id="ARBA00022670"/>
    </source>
</evidence>
<evidence type="ECO:0000256" key="3">
    <source>
        <dbReference type="ARBA" id="ARBA00011035"/>
    </source>
</evidence>
<dbReference type="InterPro" id="IPR017923">
    <property type="entry name" value="TFIIS_N"/>
</dbReference>